<dbReference type="CDD" id="cd00685">
    <property type="entry name" value="Trans_IPPS_HT"/>
    <property type="match status" value="1"/>
</dbReference>
<dbReference type="SFLD" id="SFLDG01017">
    <property type="entry name" value="Polyprenyl_Transferase_Like"/>
    <property type="match status" value="1"/>
</dbReference>
<keyword evidence="6" id="KW-0414">Isoprene biosynthesis</keyword>
<dbReference type="SUPFAM" id="SSF48576">
    <property type="entry name" value="Terpenoid synthases"/>
    <property type="match status" value="1"/>
</dbReference>
<dbReference type="Pfam" id="PF00348">
    <property type="entry name" value="polyprenyl_synt"/>
    <property type="match status" value="1"/>
</dbReference>
<dbReference type="FunFam" id="1.10.600.10:FF:000001">
    <property type="entry name" value="Geranylgeranyl diphosphate synthase"/>
    <property type="match status" value="1"/>
</dbReference>
<dbReference type="GO" id="GO:0046872">
    <property type="term" value="F:metal ion binding"/>
    <property type="evidence" value="ECO:0007669"/>
    <property type="project" value="UniProtKB-KW"/>
</dbReference>
<dbReference type="InterPro" id="IPR008949">
    <property type="entry name" value="Isoprenoid_synthase_dom_sf"/>
</dbReference>
<keyword evidence="3 7" id="KW-0808">Transferase</keyword>
<evidence type="ECO:0000256" key="6">
    <source>
        <dbReference type="ARBA" id="ARBA00023229"/>
    </source>
</evidence>
<evidence type="ECO:0000313" key="10">
    <source>
        <dbReference type="Proteomes" id="UP000244128"/>
    </source>
</evidence>
<dbReference type="PANTHER" id="PTHR43281:SF1">
    <property type="entry name" value="FARNESYL DIPHOSPHATE SYNTHASE"/>
    <property type="match status" value="1"/>
</dbReference>
<proteinExistence type="inferred from homology"/>
<keyword evidence="4" id="KW-0479">Metal-binding</keyword>
<dbReference type="AlphaFoldDB" id="A0A2T5HYF3"/>
<dbReference type="Gene3D" id="1.10.600.10">
    <property type="entry name" value="Farnesyl Diphosphate Synthase"/>
    <property type="match status" value="1"/>
</dbReference>
<dbReference type="InterPro" id="IPR000092">
    <property type="entry name" value="Polyprenyl_synt"/>
</dbReference>
<evidence type="ECO:0000313" key="8">
    <source>
        <dbReference type="EMBL" id="PTQ76621.1"/>
    </source>
</evidence>
<dbReference type="EMBL" id="SSFX01000072">
    <property type="protein sequence ID" value="TXI27647.1"/>
    <property type="molecule type" value="Genomic_DNA"/>
</dbReference>
<dbReference type="PANTHER" id="PTHR43281">
    <property type="entry name" value="FARNESYL DIPHOSPHATE SYNTHASE"/>
    <property type="match status" value="1"/>
</dbReference>
<evidence type="ECO:0000256" key="7">
    <source>
        <dbReference type="RuleBase" id="RU004466"/>
    </source>
</evidence>
<evidence type="ECO:0000256" key="1">
    <source>
        <dbReference type="ARBA" id="ARBA00001946"/>
    </source>
</evidence>
<dbReference type="SFLD" id="SFLDS00005">
    <property type="entry name" value="Isoprenoid_Synthase_Type_I"/>
    <property type="match status" value="1"/>
</dbReference>
<comment type="caution">
    <text evidence="8">The sequence shown here is derived from an EMBL/GenBank/DDBJ whole genome shotgun (WGS) entry which is preliminary data.</text>
</comment>
<dbReference type="GO" id="GO:0016114">
    <property type="term" value="P:terpenoid biosynthetic process"/>
    <property type="evidence" value="ECO:0007669"/>
    <property type="project" value="UniProtKB-ARBA"/>
</dbReference>
<dbReference type="RefSeq" id="WP_107803559.1">
    <property type="nucleotide sequence ID" value="NZ_QAOI01000015.1"/>
</dbReference>
<sequence>MSVDFQSWASGCQARIETFLDARLPASDCVPVRLHKAMRYSVLGGGKRVRPLLSFAAGELAAADVERVTVAAAAVELIHAYSLVHDDLPCMDDDVLRRGKPTCHIEFDEATALLTGDSLQTLAFELLAEKRLADTPQAQLEMITQLALASGSRGMAGGQAFDLDSVGKMLSLPELEFMHIHKTGALIRAAVMLGARCSSRLGDEQLSKLDHFAKCVGLAFQVVDDLLDAEATTATLGKTAGKDAENNKPTYVSILGISQARELAEKLQHDADQALDGFGEAAARLRQVTDFIIKRKF</sequence>
<dbReference type="Proteomes" id="UP000244128">
    <property type="component" value="Unassembled WGS sequence"/>
</dbReference>
<evidence type="ECO:0000256" key="3">
    <source>
        <dbReference type="ARBA" id="ARBA00022679"/>
    </source>
</evidence>
<comment type="similarity">
    <text evidence="2 7">Belongs to the FPP/GGPP synthase family.</text>
</comment>
<evidence type="ECO:0000256" key="5">
    <source>
        <dbReference type="ARBA" id="ARBA00022842"/>
    </source>
</evidence>
<evidence type="ECO:0000313" key="11">
    <source>
        <dbReference type="Proteomes" id="UP000321055"/>
    </source>
</evidence>
<reference evidence="9 11" key="2">
    <citation type="submission" date="2018-09" db="EMBL/GenBank/DDBJ databases">
        <title>Metagenome Assembled Genomes from an Advanced Water Purification Facility.</title>
        <authorList>
            <person name="Stamps B.W."/>
            <person name="Spear J.R."/>
        </authorList>
    </citation>
    <scope>NUCLEOTIDE SEQUENCE [LARGE SCALE GENOMIC DNA]</scope>
    <source>
        <strain evidence="9">Bin_54_1</strain>
    </source>
</reference>
<comment type="cofactor">
    <cofactor evidence="1">
        <name>Mg(2+)</name>
        <dbReference type="ChEBI" id="CHEBI:18420"/>
    </cofactor>
</comment>
<gene>
    <name evidence="8" type="ORF">C8R26_11520</name>
    <name evidence="9" type="ORF">E6Q60_09235</name>
</gene>
<dbReference type="PROSITE" id="PS00723">
    <property type="entry name" value="POLYPRENYL_SYNTHASE_1"/>
    <property type="match status" value="1"/>
</dbReference>
<evidence type="ECO:0000256" key="4">
    <source>
        <dbReference type="ARBA" id="ARBA00022723"/>
    </source>
</evidence>
<dbReference type="EMBL" id="QAOI01000015">
    <property type="protein sequence ID" value="PTQ76621.1"/>
    <property type="molecule type" value="Genomic_DNA"/>
</dbReference>
<organism evidence="8 10">
    <name type="scientific">Nitrosomonas oligotropha</name>
    <dbReference type="NCBI Taxonomy" id="42354"/>
    <lineage>
        <taxon>Bacteria</taxon>
        <taxon>Pseudomonadati</taxon>
        <taxon>Pseudomonadota</taxon>
        <taxon>Betaproteobacteria</taxon>
        <taxon>Nitrosomonadales</taxon>
        <taxon>Nitrosomonadaceae</taxon>
        <taxon>Nitrosomonas</taxon>
    </lineage>
</organism>
<dbReference type="PROSITE" id="PS00444">
    <property type="entry name" value="POLYPRENYL_SYNTHASE_2"/>
    <property type="match status" value="1"/>
</dbReference>
<dbReference type="GO" id="GO:0005737">
    <property type="term" value="C:cytoplasm"/>
    <property type="evidence" value="ECO:0007669"/>
    <property type="project" value="UniProtKB-ARBA"/>
</dbReference>
<dbReference type="InterPro" id="IPR033749">
    <property type="entry name" value="Polyprenyl_synt_CS"/>
</dbReference>
<dbReference type="Proteomes" id="UP000321055">
    <property type="component" value="Unassembled WGS sequence"/>
</dbReference>
<protein>
    <submittedName>
        <fullName evidence="8">Farnesyl-diphosphate synthase</fullName>
    </submittedName>
    <submittedName>
        <fullName evidence="9">Geranyl transferase</fullName>
    </submittedName>
</protein>
<dbReference type="GO" id="GO:0004659">
    <property type="term" value="F:prenyltransferase activity"/>
    <property type="evidence" value="ECO:0007669"/>
    <property type="project" value="InterPro"/>
</dbReference>
<reference evidence="8 10" key="1">
    <citation type="submission" date="2018-04" db="EMBL/GenBank/DDBJ databases">
        <title>Active sludge and wastewater microbial communities from Klosterneuburg, Austria.</title>
        <authorList>
            <person name="Wagner M."/>
        </authorList>
    </citation>
    <scope>NUCLEOTIDE SEQUENCE [LARGE SCALE GENOMIC DNA]</scope>
    <source>
        <strain evidence="8 10">Nm49</strain>
    </source>
</reference>
<evidence type="ECO:0000313" key="9">
    <source>
        <dbReference type="EMBL" id="TXI27647.1"/>
    </source>
</evidence>
<accession>A0A2T5HYF3</accession>
<dbReference type="InterPro" id="IPR053378">
    <property type="entry name" value="Prenyl_diphosphate_synthase"/>
</dbReference>
<keyword evidence="5" id="KW-0460">Magnesium</keyword>
<name>A0A2T5HYF3_9PROT</name>
<evidence type="ECO:0000256" key="2">
    <source>
        <dbReference type="ARBA" id="ARBA00006706"/>
    </source>
</evidence>
<dbReference type="NCBIfam" id="NF045485">
    <property type="entry name" value="FPPsyn"/>
    <property type="match status" value="1"/>
</dbReference>